<accession>A0A7X1YB40</accession>
<dbReference type="AlphaFoldDB" id="A0A7X1YB40"/>
<keyword evidence="3" id="KW-1185">Reference proteome</keyword>
<evidence type="ECO:0000313" key="3">
    <source>
        <dbReference type="Proteomes" id="UP000470186"/>
    </source>
</evidence>
<feature type="domain" description="Crocagin biosynthetic protein CgnE/B" evidence="1">
    <location>
        <begin position="14"/>
        <end position="299"/>
    </location>
</feature>
<gene>
    <name evidence="2" type="ORF">GHO30_14585</name>
</gene>
<organism evidence="2 3">
    <name type="scientific">Pseudomonas helleri</name>
    <dbReference type="NCBI Taxonomy" id="1608996"/>
    <lineage>
        <taxon>Bacteria</taxon>
        <taxon>Pseudomonadati</taxon>
        <taxon>Pseudomonadota</taxon>
        <taxon>Gammaproteobacteria</taxon>
        <taxon>Pseudomonadales</taxon>
        <taxon>Pseudomonadaceae</taxon>
        <taxon>Pseudomonas</taxon>
    </lineage>
</organism>
<protein>
    <recommendedName>
        <fullName evidence="1">Crocagin biosynthetic protein CgnE/B domain-containing protein</fullName>
    </recommendedName>
</protein>
<evidence type="ECO:0000259" key="1">
    <source>
        <dbReference type="Pfam" id="PF26231"/>
    </source>
</evidence>
<dbReference type="Pfam" id="PF26231">
    <property type="entry name" value="CgnE_B"/>
    <property type="match status" value="1"/>
</dbReference>
<evidence type="ECO:0000313" key="2">
    <source>
        <dbReference type="EMBL" id="MQU32608.1"/>
    </source>
</evidence>
<proteinExistence type="predicted"/>
<comment type="caution">
    <text evidence="2">The sequence shown here is derived from an EMBL/GenBank/DDBJ whole genome shotgun (WGS) entry which is preliminary data.</text>
</comment>
<dbReference type="Proteomes" id="UP000470186">
    <property type="component" value="Unassembled WGS sequence"/>
</dbReference>
<name>A0A7X1YB40_9PSED</name>
<reference evidence="2 3" key="1">
    <citation type="submission" date="2019-10" db="EMBL/GenBank/DDBJ databases">
        <title>Evaluation of single-gene subtyping targets for Pseudomonas.</title>
        <authorList>
            <person name="Reichler S.J."/>
            <person name="Orsi R.H."/>
            <person name="Wiedmann M."/>
            <person name="Martin N.H."/>
            <person name="Murphy S.I."/>
        </authorList>
    </citation>
    <scope>NUCLEOTIDE SEQUENCE [LARGE SCALE GENOMIC DNA]</scope>
    <source>
        <strain evidence="2 3">FSL R10-2107</strain>
    </source>
</reference>
<sequence length="306" mass="33668">MPTKIAPLDFKDSWVISDNDDFLRECTAVGFNTQSLSQIEHLPACSVVFSFCNDAARKTFDIAKHASSKQSVFCATHVFEPSVKSALYGLSLIMKSDFYAALHKQKLILALLDAHTQFDVKGQHADASVVISEDATPYAMIEEDITSNFIYSAAEFFEVHYAHMNAQTNCPFQFSGYLTIFGILTVLRKHTPLPDNELKLELEQLTLDVAQHTALLIVEHNTITSFKVNHIEHITLLERAAGSRGLKLTEFAVGVNDAIAPFIDYSVNSQMNEGISGIHVALGDGSSGYHIDFLCPGAVFNPAPPL</sequence>
<dbReference type="EMBL" id="WIVX01000068">
    <property type="protein sequence ID" value="MQU32608.1"/>
    <property type="molecule type" value="Genomic_DNA"/>
</dbReference>
<dbReference type="InterPro" id="IPR058799">
    <property type="entry name" value="CgnE_B"/>
</dbReference>